<feature type="compositionally biased region" description="Polar residues" evidence="2">
    <location>
        <begin position="369"/>
        <end position="379"/>
    </location>
</feature>
<evidence type="ECO:0000259" key="3">
    <source>
        <dbReference type="PROSITE" id="PS50158"/>
    </source>
</evidence>
<dbReference type="Proteomes" id="UP000499080">
    <property type="component" value="Unassembled WGS sequence"/>
</dbReference>
<feature type="compositionally biased region" description="Pro residues" evidence="2">
    <location>
        <begin position="133"/>
        <end position="148"/>
    </location>
</feature>
<dbReference type="InterPro" id="IPR001878">
    <property type="entry name" value="Znf_CCHC"/>
</dbReference>
<dbReference type="SMART" id="SM00343">
    <property type="entry name" value="ZnF_C2HC"/>
    <property type="match status" value="1"/>
</dbReference>
<dbReference type="GO" id="GO:0003676">
    <property type="term" value="F:nucleic acid binding"/>
    <property type="evidence" value="ECO:0007669"/>
    <property type="project" value="InterPro"/>
</dbReference>
<feature type="region of interest" description="Disordered" evidence="2">
    <location>
        <begin position="125"/>
        <end position="150"/>
    </location>
</feature>
<dbReference type="SUPFAM" id="SSF57756">
    <property type="entry name" value="Retrovirus zinc finger-like domains"/>
    <property type="match status" value="1"/>
</dbReference>
<dbReference type="AlphaFoldDB" id="A0A4Y2LAJ5"/>
<evidence type="ECO:0000256" key="2">
    <source>
        <dbReference type="SAM" id="MobiDB-lite"/>
    </source>
</evidence>
<keyword evidence="1" id="KW-0863">Zinc-finger</keyword>
<keyword evidence="1" id="KW-0479">Metal-binding</keyword>
<proteinExistence type="predicted"/>
<accession>A0A4Y2LAJ5</accession>
<comment type="caution">
    <text evidence="4">The sequence shown here is derived from an EMBL/GenBank/DDBJ whole genome shotgun (WGS) entry which is preliminary data.</text>
</comment>
<sequence length="404" mass="44977">MGWLSAGFGFESFSMDRPDYRGSTDFCEKDPEEHELENSIRIESAQSLSEPSQHEELSRVTTASIAKVTAVLSKVKISLENKTLIQTELVTLTSVPFDKLAENGFLRSQVMALQSENVALNTQLRQAQKTPQTAPPPGPGPRTSPPPTAKTFASVLKQNSKKKPPPKHVSLVFAKDTATSPEEVKETLLKSLAPSKIKVGVRNVRKLTKGGVAVECSSPKDIEALIKEINSNGQTSNLFEARKPAKRKPRVIIYDVDQGLAKEELAKTIAGQNDLPEENFKLLFHLKIRNAGKCHWVLEADPKSFHKIRRTKKMYVEWQRLSVREFLRPTRCYKCNMFGHISTSCPNQENVRNVVPKDTRLPNARPKPTASTAALPTTGTACDTKRTTLQWIPPALHLTTNYSN</sequence>
<evidence type="ECO:0000313" key="4">
    <source>
        <dbReference type="EMBL" id="GBN11688.1"/>
    </source>
</evidence>
<feature type="region of interest" description="Disordered" evidence="2">
    <location>
        <begin position="359"/>
        <end position="379"/>
    </location>
</feature>
<dbReference type="PROSITE" id="PS50158">
    <property type="entry name" value="ZF_CCHC"/>
    <property type="match status" value="1"/>
</dbReference>
<keyword evidence="5" id="KW-1185">Reference proteome</keyword>
<dbReference type="InterPro" id="IPR036875">
    <property type="entry name" value="Znf_CCHC_sf"/>
</dbReference>
<keyword evidence="1" id="KW-0862">Zinc</keyword>
<dbReference type="OrthoDB" id="8122238at2759"/>
<reference evidence="4 5" key="1">
    <citation type="journal article" date="2019" name="Sci. Rep.">
        <title>Orb-weaving spider Araneus ventricosus genome elucidates the spidroin gene catalogue.</title>
        <authorList>
            <person name="Kono N."/>
            <person name="Nakamura H."/>
            <person name="Ohtoshi R."/>
            <person name="Moran D.A.P."/>
            <person name="Shinohara A."/>
            <person name="Yoshida Y."/>
            <person name="Fujiwara M."/>
            <person name="Mori M."/>
            <person name="Tomita M."/>
            <person name="Arakawa K."/>
        </authorList>
    </citation>
    <scope>NUCLEOTIDE SEQUENCE [LARGE SCALE GENOMIC DNA]</scope>
</reference>
<name>A0A4Y2LAJ5_ARAVE</name>
<evidence type="ECO:0000313" key="5">
    <source>
        <dbReference type="Proteomes" id="UP000499080"/>
    </source>
</evidence>
<dbReference type="GO" id="GO:0008270">
    <property type="term" value="F:zinc ion binding"/>
    <property type="evidence" value="ECO:0007669"/>
    <property type="project" value="UniProtKB-KW"/>
</dbReference>
<evidence type="ECO:0000256" key="1">
    <source>
        <dbReference type="PROSITE-ProRule" id="PRU00047"/>
    </source>
</evidence>
<gene>
    <name evidence="4" type="ORF">AVEN_184844_1</name>
</gene>
<dbReference type="EMBL" id="BGPR01005602">
    <property type="protein sequence ID" value="GBN11688.1"/>
    <property type="molecule type" value="Genomic_DNA"/>
</dbReference>
<protein>
    <recommendedName>
        <fullName evidence="3">CCHC-type domain-containing protein</fullName>
    </recommendedName>
</protein>
<feature type="domain" description="CCHC-type" evidence="3">
    <location>
        <begin position="331"/>
        <end position="347"/>
    </location>
</feature>
<organism evidence="4 5">
    <name type="scientific">Araneus ventricosus</name>
    <name type="common">Orbweaver spider</name>
    <name type="synonym">Epeira ventricosa</name>
    <dbReference type="NCBI Taxonomy" id="182803"/>
    <lineage>
        <taxon>Eukaryota</taxon>
        <taxon>Metazoa</taxon>
        <taxon>Ecdysozoa</taxon>
        <taxon>Arthropoda</taxon>
        <taxon>Chelicerata</taxon>
        <taxon>Arachnida</taxon>
        <taxon>Araneae</taxon>
        <taxon>Araneomorphae</taxon>
        <taxon>Entelegynae</taxon>
        <taxon>Araneoidea</taxon>
        <taxon>Araneidae</taxon>
        <taxon>Araneus</taxon>
    </lineage>
</organism>